<dbReference type="Proteomes" id="UP000288805">
    <property type="component" value="Unassembled WGS sequence"/>
</dbReference>
<dbReference type="AlphaFoldDB" id="A0A438E4V6"/>
<organism evidence="2 3">
    <name type="scientific">Vitis vinifera</name>
    <name type="common">Grape</name>
    <dbReference type="NCBI Taxonomy" id="29760"/>
    <lineage>
        <taxon>Eukaryota</taxon>
        <taxon>Viridiplantae</taxon>
        <taxon>Streptophyta</taxon>
        <taxon>Embryophyta</taxon>
        <taxon>Tracheophyta</taxon>
        <taxon>Spermatophyta</taxon>
        <taxon>Magnoliopsida</taxon>
        <taxon>eudicotyledons</taxon>
        <taxon>Gunneridae</taxon>
        <taxon>Pentapetalae</taxon>
        <taxon>rosids</taxon>
        <taxon>Vitales</taxon>
        <taxon>Vitaceae</taxon>
        <taxon>Viteae</taxon>
        <taxon>Vitis</taxon>
    </lineage>
</organism>
<protein>
    <submittedName>
        <fullName evidence="2">Auxin-induced protein X10A</fullName>
    </submittedName>
</protein>
<accession>A0A438E4V6</accession>
<name>A0A438E4V6_VITVI</name>
<dbReference type="Pfam" id="PF02519">
    <property type="entry name" value="Auxin_inducible"/>
    <property type="match status" value="1"/>
</dbReference>
<gene>
    <name evidence="2" type="primary">AX10A_1</name>
    <name evidence="2" type="ORF">CK203_079919</name>
</gene>
<dbReference type="InterPro" id="IPR003676">
    <property type="entry name" value="SAUR_fam"/>
</dbReference>
<dbReference type="PANTHER" id="PTHR31374">
    <property type="entry name" value="AUXIN-INDUCED PROTEIN-LIKE-RELATED"/>
    <property type="match status" value="1"/>
</dbReference>
<dbReference type="PANTHER" id="PTHR31374:SF139">
    <property type="entry name" value="OS02G0143300 PROTEIN"/>
    <property type="match status" value="1"/>
</dbReference>
<comment type="caution">
    <text evidence="2">The sequence shown here is derived from an EMBL/GenBank/DDBJ whole genome shotgun (WGS) entry which is preliminary data.</text>
</comment>
<proteinExistence type="inferred from homology"/>
<comment type="similarity">
    <text evidence="1">Belongs to the ARG7 family.</text>
</comment>
<sequence>MVMRSKKILRLWLWWAPQLRRRSPALPLNKEGFQVHSTETLRGSLLASQYLCQWNLKEVPRGFLAVYVGPELRRFVIPTSYLSMPDFRALMERMADEFGFEQEGGLQIPCEEEDFEEILGKCLTRHKMKNTNKKKYKGVQQN</sequence>
<evidence type="ECO:0000313" key="3">
    <source>
        <dbReference type="Proteomes" id="UP000288805"/>
    </source>
</evidence>
<dbReference type="EMBL" id="QGNW01001393">
    <property type="protein sequence ID" value="RVW42797.1"/>
    <property type="molecule type" value="Genomic_DNA"/>
</dbReference>
<reference evidence="2 3" key="1">
    <citation type="journal article" date="2018" name="PLoS Genet.">
        <title>Population sequencing reveals clonal diversity and ancestral inbreeding in the grapevine cultivar Chardonnay.</title>
        <authorList>
            <person name="Roach M.J."/>
            <person name="Johnson D.L."/>
            <person name="Bohlmann J."/>
            <person name="van Vuuren H.J."/>
            <person name="Jones S.J."/>
            <person name="Pretorius I.S."/>
            <person name="Schmidt S.A."/>
            <person name="Borneman A.R."/>
        </authorList>
    </citation>
    <scope>NUCLEOTIDE SEQUENCE [LARGE SCALE GENOMIC DNA]</scope>
    <source>
        <strain evidence="3">cv. Chardonnay</strain>
        <tissue evidence="2">Leaf</tissue>
    </source>
</reference>
<dbReference type="GO" id="GO:0009733">
    <property type="term" value="P:response to auxin"/>
    <property type="evidence" value="ECO:0007669"/>
    <property type="project" value="InterPro"/>
</dbReference>
<evidence type="ECO:0000256" key="1">
    <source>
        <dbReference type="ARBA" id="ARBA00006974"/>
    </source>
</evidence>
<evidence type="ECO:0000313" key="2">
    <source>
        <dbReference type="EMBL" id="RVW42797.1"/>
    </source>
</evidence>